<proteinExistence type="predicted"/>
<organism evidence="1 2">
    <name type="scientific">Hyalomma asiaticum</name>
    <name type="common">Tick</name>
    <dbReference type="NCBI Taxonomy" id="266040"/>
    <lineage>
        <taxon>Eukaryota</taxon>
        <taxon>Metazoa</taxon>
        <taxon>Ecdysozoa</taxon>
        <taxon>Arthropoda</taxon>
        <taxon>Chelicerata</taxon>
        <taxon>Arachnida</taxon>
        <taxon>Acari</taxon>
        <taxon>Parasitiformes</taxon>
        <taxon>Ixodida</taxon>
        <taxon>Ixodoidea</taxon>
        <taxon>Ixodidae</taxon>
        <taxon>Hyalomminae</taxon>
        <taxon>Hyalomma</taxon>
    </lineage>
</organism>
<dbReference type="Proteomes" id="UP000821845">
    <property type="component" value="Chromosome 4"/>
</dbReference>
<evidence type="ECO:0000313" key="1">
    <source>
        <dbReference type="EMBL" id="KAH6934392.1"/>
    </source>
</evidence>
<comment type="caution">
    <text evidence="1">The sequence shown here is derived from an EMBL/GenBank/DDBJ whole genome shotgun (WGS) entry which is preliminary data.</text>
</comment>
<accession>A0ACB7SJZ6</accession>
<keyword evidence="2" id="KW-1185">Reference proteome</keyword>
<evidence type="ECO:0000313" key="2">
    <source>
        <dbReference type="Proteomes" id="UP000821845"/>
    </source>
</evidence>
<dbReference type="EMBL" id="CM023484">
    <property type="protein sequence ID" value="KAH6934392.1"/>
    <property type="molecule type" value="Genomic_DNA"/>
</dbReference>
<protein>
    <submittedName>
        <fullName evidence="1">Uncharacterized protein</fullName>
    </submittedName>
</protein>
<name>A0ACB7SJZ6_HYAAI</name>
<gene>
    <name evidence="1" type="ORF">HPB50_024033</name>
</gene>
<reference evidence="1" key="1">
    <citation type="submission" date="2020-05" db="EMBL/GenBank/DDBJ databases">
        <title>Large-scale comparative analyses of tick genomes elucidate their genetic diversity and vector capacities.</title>
        <authorList>
            <person name="Jia N."/>
            <person name="Wang J."/>
            <person name="Shi W."/>
            <person name="Du L."/>
            <person name="Sun Y."/>
            <person name="Zhan W."/>
            <person name="Jiang J."/>
            <person name="Wang Q."/>
            <person name="Zhang B."/>
            <person name="Ji P."/>
            <person name="Sakyi L.B."/>
            <person name="Cui X."/>
            <person name="Yuan T."/>
            <person name="Jiang B."/>
            <person name="Yang W."/>
            <person name="Lam T.T.-Y."/>
            <person name="Chang Q."/>
            <person name="Ding S."/>
            <person name="Wang X."/>
            <person name="Zhu J."/>
            <person name="Ruan X."/>
            <person name="Zhao L."/>
            <person name="Wei J."/>
            <person name="Que T."/>
            <person name="Du C."/>
            <person name="Cheng J."/>
            <person name="Dai P."/>
            <person name="Han X."/>
            <person name="Huang E."/>
            <person name="Gao Y."/>
            <person name="Liu J."/>
            <person name="Shao H."/>
            <person name="Ye R."/>
            <person name="Li L."/>
            <person name="Wei W."/>
            <person name="Wang X."/>
            <person name="Wang C."/>
            <person name="Yang T."/>
            <person name="Huo Q."/>
            <person name="Li W."/>
            <person name="Guo W."/>
            <person name="Chen H."/>
            <person name="Zhou L."/>
            <person name="Ni X."/>
            <person name="Tian J."/>
            <person name="Zhou Y."/>
            <person name="Sheng Y."/>
            <person name="Liu T."/>
            <person name="Pan Y."/>
            <person name="Xia L."/>
            <person name="Li J."/>
            <person name="Zhao F."/>
            <person name="Cao W."/>
        </authorList>
    </citation>
    <scope>NUCLEOTIDE SEQUENCE</scope>
    <source>
        <strain evidence="1">Hyas-2018</strain>
    </source>
</reference>
<sequence length="125" mass="14019">MRKSASRQAWALLLQSVWLRAPLATSSTTTTRTTDKRAKRRLPRQQRRRTGRRDRATQRGGAEKKANIYCLREAASAVRSDDSRGDAERSATYDNLTKELRGGIQLKARMCSSRNNKGTCTGSCT</sequence>